<dbReference type="InterPro" id="IPR032710">
    <property type="entry name" value="NTF2-like_dom_sf"/>
</dbReference>
<feature type="domain" description="SnoaL-like" evidence="1">
    <location>
        <begin position="35"/>
        <end position="141"/>
    </location>
</feature>
<dbReference type="Gene3D" id="3.10.450.50">
    <property type="match status" value="1"/>
</dbReference>
<dbReference type="InterPro" id="IPR037401">
    <property type="entry name" value="SnoaL-like"/>
</dbReference>
<dbReference type="OrthoDB" id="824753at2"/>
<dbReference type="STRING" id="558155.SAMN04487911_10646"/>
<dbReference type="PROSITE" id="PS51257">
    <property type="entry name" value="PROKAR_LIPOPROTEIN"/>
    <property type="match status" value="1"/>
</dbReference>
<evidence type="ECO:0000313" key="3">
    <source>
        <dbReference type="Proteomes" id="UP000184231"/>
    </source>
</evidence>
<protein>
    <submittedName>
        <fullName evidence="2">SnoaL-like domain-containing protein</fullName>
    </submittedName>
</protein>
<dbReference type="AlphaFoldDB" id="A0A1M6E6X7"/>
<sequence>MKIIILYGLIVFFFTSCQPKEITRYTNSSPEVNKVQELVKDYNEGNWESWLSHYADTAIVRHNTIAPSTPLEIQQGLQNNLQPLSKYGFSDEAMFCEMIIDDKGQKWVNFWGTWEGTMAATGEELVIPIHLTLQFVNGKIVLEQGYYDLSKYLAAIEKLENQKPGKKATVKN</sequence>
<keyword evidence="3" id="KW-1185">Reference proteome</keyword>
<name>A0A1M6E6X7_9FLAO</name>
<reference evidence="2 3" key="1">
    <citation type="submission" date="2016-11" db="EMBL/GenBank/DDBJ databases">
        <authorList>
            <person name="Jaros S."/>
            <person name="Januszkiewicz K."/>
            <person name="Wedrychowicz H."/>
        </authorList>
    </citation>
    <scope>NUCLEOTIDE SEQUENCE [LARGE SCALE GENOMIC DNA]</scope>
    <source>
        <strain evidence="2 3">CGMCC 1.8863</strain>
    </source>
</reference>
<dbReference type="RefSeq" id="WP_072763641.1">
    <property type="nucleotide sequence ID" value="NZ_FQYX01000006.1"/>
</dbReference>
<proteinExistence type="predicted"/>
<accession>A0A1M6E6X7</accession>
<gene>
    <name evidence="2" type="ORF">SAMN04487911_10646</name>
</gene>
<evidence type="ECO:0000259" key="1">
    <source>
        <dbReference type="Pfam" id="PF12680"/>
    </source>
</evidence>
<dbReference type="SUPFAM" id="SSF54427">
    <property type="entry name" value="NTF2-like"/>
    <property type="match status" value="1"/>
</dbReference>
<organism evidence="2 3">
    <name type="scientific">Arenibacter nanhaiticus</name>
    <dbReference type="NCBI Taxonomy" id="558155"/>
    <lineage>
        <taxon>Bacteria</taxon>
        <taxon>Pseudomonadati</taxon>
        <taxon>Bacteroidota</taxon>
        <taxon>Flavobacteriia</taxon>
        <taxon>Flavobacteriales</taxon>
        <taxon>Flavobacteriaceae</taxon>
        <taxon>Arenibacter</taxon>
    </lineage>
</organism>
<dbReference type="EMBL" id="FQYX01000006">
    <property type="protein sequence ID" value="SHI81153.1"/>
    <property type="molecule type" value="Genomic_DNA"/>
</dbReference>
<evidence type="ECO:0000313" key="2">
    <source>
        <dbReference type="EMBL" id="SHI81153.1"/>
    </source>
</evidence>
<dbReference type="Pfam" id="PF12680">
    <property type="entry name" value="SnoaL_2"/>
    <property type="match status" value="1"/>
</dbReference>
<dbReference type="Proteomes" id="UP000184231">
    <property type="component" value="Unassembled WGS sequence"/>
</dbReference>